<organism evidence="2 3">
    <name type="scientific">Rarispira pelagica</name>
    <dbReference type="NCBI Taxonomy" id="3141764"/>
    <lineage>
        <taxon>Bacteria</taxon>
        <taxon>Pseudomonadati</taxon>
        <taxon>Spirochaetota</taxon>
        <taxon>Spirochaetia</taxon>
        <taxon>Winmispirales</taxon>
        <taxon>Winmispiraceae</taxon>
        <taxon>Rarispira</taxon>
    </lineage>
</organism>
<dbReference type="InterPro" id="IPR010898">
    <property type="entry name" value="Hpre_diP_synth_I"/>
</dbReference>
<dbReference type="PIRSF" id="PIRSF027391">
    <property type="entry name" value="Hpre_diP_synt_I"/>
    <property type="match status" value="1"/>
</dbReference>
<reference evidence="2 3" key="1">
    <citation type="submission" date="2024-03" db="EMBL/GenBank/DDBJ databases">
        <title>Ignisphaera cupida sp. nov., a hyperthermophilic hydrolytic archaeon from a hot spring of Kamchatka, and proposal of Ignisphaeraceae fam. nov.</title>
        <authorList>
            <person name="Podosokorskaya O.A."/>
            <person name="Elcheninov A.G."/>
            <person name="Maltseva A.I."/>
            <person name="Zayulina K.S."/>
            <person name="Novikov A."/>
            <person name="Merkel A.Y."/>
        </authorList>
    </citation>
    <scope>NUCLEOTIDE SEQUENCE [LARGE SCALE GENOMIC DNA]</scope>
    <source>
        <strain evidence="2 3">38H-sp</strain>
    </source>
</reference>
<evidence type="ECO:0000256" key="1">
    <source>
        <dbReference type="SAM" id="Phobius"/>
    </source>
</evidence>
<evidence type="ECO:0000313" key="3">
    <source>
        <dbReference type="Proteomes" id="UP001466331"/>
    </source>
</evidence>
<keyword evidence="1" id="KW-0812">Transmembrane</keyword>
<keyword evidence="3" id="KW-1185">Reference proteome</keyword>
<feature type="transmembrane region" description="Helical" evidence="1">
    <location>
        <begin position="43"/>
        <end position="65"/>
    </location>
</feature>
<feature type="transmembrane region" description="Helical" evidence="1">
    <location>
        <begin position="77"/>
        <end position="98"/>
    </location>
</feature>
<comment type="caution">
    <text evidence="2">The sequence shown here is derived from an EMBL/GenBank/DDBJ whole genome shotgun (WGS) entry which is preliminary data.</text>
</comment>
<dbReference type="RefSeq" id="WP_420069578.1">
    <property type="nucleotide sequence ID" value="NZ_JBCHKQ010000002.1"/>
</dbReference>
<keyword evidence="1" id="KW-0472">Membrane</keyword>
<protein>
    <submittedName>
        <fullName evidence="2">Gx transporter family protein</fullName>
    </submittedName>
</protein>
<dbReference type="EMBL" id="JBCHKQ010000002">
    <property type="protein sequence ID" value="MEM5948132.1"/>
    <property type="molecule type" value="Genomic_DNA"/>
</dbReference>
<gene>
    <name evidence="2" type="ORF">WKV44_06220</name>
</gene>
<accession>A0ABU9UBT8</accession>
<evidence type="ECO:0000313" key="2">
    <source>
        <dbReference type="EMBL" id="MEM5948132.1"/>
    </source>
</evidence>
<feature type="transmembrane region" description="Helical" evidence="1">
    <location>
        <begin position="139"/>
        <end position="163"/>
    </location>
</feature>
<keyword evidence="1" id="KW-1133">Transmembrane helix</keyword>
<dbReference type="Proteomes" id="UP001466331">
    <property type="component" value="Unassembled WGS sequence"/>
</dbReference>
<feature type="transmembrane region" description="Helical" evidence="1">
    <location>
        <begin position="13"/>
        <end position="31"/>
    </location>
</feature>
<name>A0ABU9UBT8_9SPIR</name>
<dbReference type="Pfam" id="PF07456">
    <property type="entry name" value="Hpre_diP_synt_I"/>
    <property type="match status" value="1"/>
</dbReference>
<proteinExistence type="predicted"/>
<dbReference type="InterPro" id="IPR014535">
    <property type="entry name" value="Hpre_diP_synt_I"/>
</dbReference>
<sequence>MASLYSREKQLDITAFLTALSMFFSTLEYLVPKPLPYIRLGLANIPLIAALPVLDVPYYLLLIAGKAIGQAIVNGTLLSYVFLFSIAGSVSSGTLMLLVSRIAKKHISPIGISTLGAFVSNSVQLSLSVLYIFGTSAIVIAPVFLGIGTVSGFTVGLICLLYFKKSQWYKKLIGGKL</sequence>